<evidence type="ECO:0000259" key="1">
    <source>
        <dbReference type="Pfam" id="PF07833"/>
    </source>
</evidence>
<proteinExistence type="predicted"/>
<dbReference type="InterPro" id="IPR036582">
    <property type="entry name" value="Mao_N_sf"/>
</dbReference>
<evidence type="ECO:0000313" key="3">
    <source>
        <dbReference type="Proteomes" id="UP000275368"/>
    </source>
</evidence>
<dbReference type="OrthoDB" id="2005648at2"/>
<dbReference type="Pfam" id="PF07833">
    <property type="entry name" value="Cu_amine_oxidN1"/>
    <property type="match status" value="1"/>
</dbReference>
<organism evidence="2 3">
    <name type="scientific">Paenibacillus baekrokdamisoli</name>
    <dbReference type="NCBI Taxonomy" id="1712516"/>
    <lineage>
        <taxon>Bacteria</taxon>
        <taxon>Bacillati</taxon>
        <taxon>Bacillota</taxon>
        <taxon>Bacilli</taxon>
        <taxon>Bacillales</taxon>
        <taxon>Paenibacillaceae</taxon>
        <taxon>Paenibacillus</taxon>
    </lineage>
</organism>
<evidence type="ECO:0000313" key="2">
    <source>
        <dbReference type="EMBL" id="BBH21957.1"/>
    </source>
</evidence>
<dbReference type="Gene3D" id="3.30.457.10">
    <property type="entry name" value="Copper amine oxidase-like, N-terminal domain"/>
    <property type="match status" value="1"/>
</dbReference>
<dbReference type="SUPFAM" id="SSF55383">
    <property type="entry name" value="Copper amine oxidase, domain N"/>
    <property type="match status" value="1"/>
</dbReference>
<keyword evidence="3" id="KW-1185">Reference proteome</keyword>
<sequence>MRKYIQSITAASLLLGVLSAVPTTSYAAEPSAASSVYIDGQQQENVLTLNGRTLVQLTAFNDPAWVDYNYEAKTKTVNITNKTNKASIRLTGGSMEADINGTKVKLDAPVTFKDGRTYVPLRFLSENLGGNVAYDAVGKKVVVRTPSGQKRFKTLMSGNLTEARMIAIRLPNLYGKDALQPLSEGFTIQYTFPKGETLRYFKEYKGLIDYVEINAEGLAEVKWQKDLSGLTLGPREKGTKPASFSEAVFFVDAVMADLTIYGTIDSTGKETELGRLDRMEDMNKGKFIVAIDGEMRTDSK</sequence>
<dbReference type="EMBL" id="AP019308">
    <property type="protein sequence ID" value="BBH21957.1"/>
    <property type="molecule type" value="Genomic_DNA"/>
</dbReference>
<gene>
    <name evidence="2" type="ORF">Back11_33020</name>
</gene>
<dbReference type="AlphaFoldDB" id="A0A3G9ISY1"/>
<dbReference type="RefSeq" id="WP_125659272.1">
    <property type="nucleotide sequence ID" value="NZ_AP019308.1"/>
</dbReference>
<dbReference type="KEGG" id="pbk:Back11_33020"/>
<protein>
    <recommendedName>
        <fullName evidence="1">Copper amine oxidase-like N-terminal domain-containing protein</fullName>
    </recommendedName>
</protein>
<reference evidence="2 3" key="1">
    <citation type="submission" date="2018-11" db="EMBL/GenBank/DDBJ databases">
        <title>Complete genome sequence of Paenibacillus baekrokdamisoli strain KCTC 33723.</title>
        <authorList>
            <person name="Kang S.W."/>
            <person name="Lee K.C."/>
            <person name="Kim K.K."/>
            <person name="Kim J.S."/>
            <person name="Kim D.S."/>
            <person name="Ko S.H."/>
            <person name="Yang S.H."/>
            <person name="Lee J.S."/>
        </authorList>
    </citation>
    <scope>NUCLEOTIDE SEQUENCE [LARGE SCALE GENOMIC DNA]</scope>
    <source>
        <strain evidence="2 3">KCTC 33723</strain>
    </source>
</reference>
<dbReference type="InterPro" id="IPR012854">
    <property type="entry name" value="Cu_amine_oxidase-like_N"/>
</dbReference>
<name>A0A3G9ISY1_9BACL</name>
<accession>A0A3G9ISY1</accession>
<feature type="domain" description="Copper amine oxidase-like N-terminal" evidence="1">
    <location>
        <begin position="47"/>
        <end position="142"/>
    </location>
</feature>
<dbReference type="Proteomes" id="UP000275368">
    <property type="component" value="Chromosome"/>
</dbReference>